<feature type="region of interest" description="Disordered" evidence="1">
    <location>
        <begin position="228"/>
        <end position="349"/>
    </location>
</feature>
<feature type="region of interest" description="Disordered" evidence="1">
    <location>
        <begin position="643"/>
        <end position="710"/>
    </location>
</feature>
<dbReference type="PANTHER" id="PTHR22619:SF0">
    <property type="entry name" value="ZINC FINGER SWIM DOMAIN-CONTAINING PROTEIN 6-LIKE PROTEIN"/>
    <property type="match status" value="1"/>
</dbReference>
<organism evidence="2">
    <name type="scientific">Anopheles coluzzii</name>
    <name type="common">African malaria mosquito</name>
    <dbReference type="NCBI Taxonomy" id="1518534"/>
    <lineage>
        <taxon>Eukaryota</taxon>
        <taxon>Metazoa</taxon>
        <taxon>Ecdysozoa</taxon>
        <taxon>Arthropoda</taxon>
        <taxon>Hexapoda</taxon>
        <taxon>Insecta</taxon>
        <taxon>Pterygota</taxon>
        <taxon>Neoptera</taxon>
        <taxon>Endopterygota</taxon>
        <taxon>Diptera</taxon>
        <taxon>Nematocera</taxon>
        <taxon>Culicoidea</taxon>
        <taxon>Culicidae</taxon>
        <taxon>Anophelinae</taxon>
        <taxon>Anopheles</taxon>
    </lineage>
</organism>
<accession>A0A8W7PQB6</accession>
<feature type="compositionally biased region" description="Low complexity" evidence="1">
    <location>
        <begin position="228"/>
        <end position="240"/>
    </location>
</feature>
<feature type="compositionally biased region" description="Basic and acidic residues" evidence="1">
    <location>
        <begin position="193"/>
        <end position="212"/>
    </location>
</feature>
<feature type="compositionally biased region" description="Low complexity" evidence="1">
    <location>
        <begin position="556"/>
        <end position="569"/>
    </location>
</feature>
<feature type="region of interest" description="Disordered" evidence="1">
    <location>
        <begin position="364"/>
        <end position="384"/>
    </location>
</feature>
<feature type="compositionally biased region" description="Acidic residues" evidence="1">
    <location>
        <begin position="326"/>
        <end position="337"/>
    </location>
</feature>
<feature type="region of interest" description="Disordered" evidence="1">
    <location>
        <begin position="554"/>
        <end position="615"/>
    </location>
</feature>
<dbReference type="EnsemblMetazoa" id="ACOM035391-RA">
    <property type="protein sequence ID" value="ACOM035391-PA.1"/>
    <property type="gene ID" value="ACOM035391"/>
</dbReference>
<sequence>MNRQQLQKFIQYLIAEHHTEVLPTAQRLADEILQQRSEINSICGAPDPTAGASKDDDHSWHLDETQVCEAVKTYLGQGSYYYSSKHLNSLFGKVREMLRAQDSNGARMLTLITEQFLSDPRLVLWKNHGTPMTEKCRQLWDQLGALWVCIVLNPKSSHAERMHWKSLLEKWSKSEVCPQEDPDLRTSPSSSRESVRDRSNRERERDRNRFFRENNLRNMMYYNHHHQQLQYQQHHNNNQPNGGGGGGHDHPNRNHFNHRYGAMKNRNGDNGNRGGNNHHNDQYDSSETDSDSDDEMDEANEDEGAGNNGRDEEEENNENGEVLNDHDDEDDHHDDEEAERRREDENGMEEDVVDQVHNILQDINFADGAEPGPSRKHRDEDGEVRDFMNLNLMNVPEEEHRLPEMMPENDDSSRESMDVDGATIGGAPSSSVIGRVNQAGGSGGAGTSKSSAGNVSFFQSPCICGEDKCECNRPVFLDDIKPKKFFDCVAAATAGGSVSMPASVSAPNFDVNEDANQDCIELSKDMSMAGTSGTSTTGTLKIGTNNEAIETIAGTSFSSSSSSSSSNSSGMDDHRKEVDLDFEKPGPSGLNNRRINPVEEPTSSGSGMSSGTAADRATVMSHDDCDECDQQQHKDKPVCKRALEDEEEAGPSGISTSHAAKKSKESTKEDADVMDVDPEAGPSSRRISTDDGSAGAGGSGLNGNAAPEGRAKPANAACQQIINNIIITIITITIIITNNNSSRISTMHHQVQQ</sequence>
<dbReference type="VEuPathDB" id="VectorBase:ACON2_032982"/>
<feature type="compositionally biased region" description="Basic and acidic residues" evidence="1">
    <location>
        <begin position="571"/>
        <end position="584"/>
    </location>
</feature>
<protein>
    <submittedName>
        <fullName evidence="2">Uncharacterized protein</fullName>
    </submittedName>
</protein>
<proteinExistence type="predicted"/>
<dbReference type="PANTHER" id="PTHR22619">
    <property type="entry name" value="ZINC FINGER SWIM DOMAIN CONTAINING PROTEIN 4, 5, 6"/>
    <property type="match status" value="1"/>
</dbReference>
<dbReference type="Proteomes" id="UP000075882">
    <property type="component" value="Unassembled WGS sequence"/>
</dbReference>
<dbReference type="AlphaFoldDB" id="A0A8W7PQB6"/>
<feature type="compositionally biased region" description="Acidic residues" evidence="1">
    <location>
        <begin position="284"/>
        <end position="304"/>
    </location>
</feature>
<feature type="compositionally biased region" description="Basic and acidic residues" evidence="1">
    <location>
        <begin position="662"/>
        <end position="671"/>
    </location>
</feature>
<name>A0A8W7PQB6_ANOCL</name>
<evidence type="ECO:0000256" key="1">
    <source>
        <dbReference type="SAM" id="MobiDB-lite"/>
    </source>
</evidence>
<reference evidence="2" key="1">
    <citation type="submission" date="2022-08" db="UniProtKB">
        <authorList>
            <consortium name="EnsemblMetazoa"/>
        </authorList>
    </citation>
    <scope>IDENTIFICATION</scope>
</reference>
<evidence type="ECO:0000313" key="2">
    <source>
        <dbReference type="EnsemblMetazoa" id="ACOM035391-PA.1"/>
    </source>
</evidence>
<feature type="region of interest" description="Disordered" evidence="1">
    <location>
        <begin position="177"/>
        <end position="212"/>
    </location>
</feature>
<dbReference type="GO" id="GO:0031462">
    <property type="term" value="C:Cul2-RING ubiquitin ligase complex"/>
    <property type="evidence" value="ECO:0007669"/>
    <property type="project" value="TreeGrafter"/>
</dbReference>